<reference evidence="2" key="1">
    <citation type="journal article" date="2019" name="Int. J. Syst. Evol. Microbiol.">
        <title>The Global Catalogue of Microorganisms (GCM) 10K type strain sequencing project: providing services to taxonomists for standard genome sequencing and annotation.</title>
        <authorList>
            <consortium name="The Broad Institute Genomics Platform"/>
            <consortium name="The Broad Institute Genome Sequencing Center for Infectious Disease"/>
            <person name="Wu L."/>
            <person name="Ma J."/>
        </authorList>
    </citation>
    <scope>NUCLEOTIDE SEQUENCE [LARGE SCALE GENOMIC DNA]</scope>
    <source>
        <strain evidence="2">CGMCC 1.12769</strain>
    </source>
</reference>
<dbReference type="EMBL" id="BMFT01000002">
    <property type="protein sequence ID" value="GGH30393.1"/>
    <property type="molecule type" value="Genomic_DNA"/>
</dbReference>
<accession>A0ABQ1YMZ3</accession>
<dbReference type="RefSeq" id="WP_188541006.1">
    <property type="nucleotide sequence ID" value="NZ_BMFT01000002.1"/>
</dbReference>
<keyword evidence="2" id="KW-1185">Reference proteome</keyword>
<dbReference type="Gene3D" id="2.30.110.10">
    <property type="entry name" value="Electron Transport, Fmn-binding Protein, Chain A"/>
    <property type="match status" value="1"/>
</dbReference>
<evidence type="ECO:0000313" key="1">
    <source>
        <dbReference type="EMBL" id="GGH30393.1"/>
    </source>
</evidence>
<dbReference type="PANTHER" id="PTHR34071">
    <property type="entry name" value="5-NITROIMIDAZOLE ANTIBIOTICS RESISTANCE PROTEIN, NIMA-FAMILY-RELATED PROTEIN-RELATED"/>
    <property type="match status" value="1"/>
</dbReference>
<protein>
    <submittedName>
        <fullName evidence="1">Pyridoxamine 5'-phosphate oxidase</fullName>
    </submittedName>
</protein>
<evidence type="ECO:0000313" key="2">
    <source>
        <dbReference type="Proteomes" id="UP000659344"/>
    </source>
</evidence>
<dbReference type="SUPFAM" id="SSF50475">
    <property type="entry name" value="FMN-binding split barrel"/>
    <property type="match status" value="1"/>
</dbReference>
<dbReference type="Proteomes" id="UP000659344">
    <property type="component" value="Unassembled WGS sequence"/>
</dbReference>
<dbReference type="Pfam" id="PF12900">
    <property type="entry name" value="Pyridox_ox_2"/>
    <property type="match status" value="1"/>
</dbReference>
<dbReference type="InterPro" id="IPR012349">
    <property type="entry name" value="Split_barrel_FMN-bd"/>
</dbReference>
<organism evidence="1 2">
    <name type="scientific">Paenibacillus segetis</name>
    <dbReference type="NCBI Taxonomy" id="1325360"/>
    <lineage>
        <taxon>Bacteria</taxon>
        <taxon>Bacillati</taxon>
        <taxon>Bacillota</taxon>
        <taxon>Bacilli</taxon>
        <taxon>Bacillales</taxon>
        <taxon>Paenibacillaceae</taxon>
        <taxon>Paenibacillus</taxon>
    </lineage>
</organism>
<name>A0ABQ1YMZ3_9BACL</name>
<dbReference type="PANTHER" id="PTHR34071:SF2">
    <property type="entry name" value="FLAVIN-NUCLEOTIDE-BINDING PROTEIN"/>
    <property type="match status" value="1"/>
</dbReference>
<sequence length="182" mass="20746">MDSVRYKIRECQDQEKIESFLLQARVGYLGMVDGNLPYVVPLNYVWTEGKLYFHGAGDGRRNQVMSENPEVCFTVCEEYGTITDPVPAKTDTAYMSVMIFGQAEPITDLDEATHVLQELINKYVPGYYNRPLSKQHVDKYRSAVFGGPVQVYRVIPQHVTAKQSPIEAEKMYRSNPNVGREI</sequence>
<dbReference type="InterPro" id="IPR024747">
    <property type="entry name" value="Pyridox_Oxase-rel"/>
</dbReference>
<proteinExistence type="predicted"/>
<gene>
    <name evidence="1" type="ORF">GCM10008013_33470</name>
</gene>
<comment type="caution">
    <text evidence="1">The sequence shown here is derived from an EMBL/GenBank/DDBJ whole genome shotgun (WGS) entry which is preliminary data.</text>
</comment>